<dbReference type="GO" id="GO:0043819">
    <property type="term" value="F:precorrin-6A synthase (deacetylating) activity"/>
    <property type="evidence" value="ECO:0007669"/>
    <property type="project" value="InterPro"/>
</dbReference>
<organism evidence="7 8">
    <name type="scientific">Pseudomonas syringae pv. helianthi</name>
    <dbReference type="NCBI Taxonomy" id="251654"/>
    <lineage>
        <taxon>Bacteria</taxon>
        <taxon>Pseudomonadati</taxon>
        <taxon>Pseudomonadota</taxon>
        <taxon>Gammaproteobacteria</taxon>
        <taxon>Pseudomonadales</taxon>
        <taxon>Pseudomonadaceae</taxon>
        <taxon>Pseudomonas</taxon>
    </lineage>
</organism>
<dbReference type="GO" id="GO:0032259">
    <property type="term" value="P:methylation"/>
    <property type="evidence" value="ECO:0007669"/>
    <property type="project" value="UniProtKB-KW"/>
</dbReference>
<dbReference type="EMBL" id="LJQM01000111">
    <property type="protein sequence ID" value="KPX45817.1"/>
    <property type="molecule type" value="Genomic_DNA"/>
</dbReference>
<dbReference type="PIRSF" id="PIRSF036525">
    <property type="entry name" value="CobF"/>
    <property type="match status" value="1"/>
</dbReference>
<dbReference type="InterPro" id="IPR000878">
    <property type="entry name" value="4pyrrol_Mease"/>
</dbReference>
<dbReference type="Gene3D" id="3.30.950.10">
    <property type="entry name" value="Methyltransferase, Cobalt-precorrin-4 Transmethylase, Domain 2"/>
    <property type="match status" value="1"/>
</dbReference>
<dbReference type="InterPro" id="IPR035996">
    <property type="entry name" value="4pyrrol_Methylase_sf"/>
</dbReference>
<protein>
    <submittedName>
        <fullName evidence="7">Tetrapyrrole methylase family protein</fullName>
    </submittedName>
</protein>
<dbReference type="InterPro" id="IPR014777">
    <property type="entry name" value="4pyrrole_Mease_sub1"/>
</dbReference>
<dbReference type="InterPro" id="IPR014776">
    <property type="entry name" value="4pyrrole_Mease_sub2"/>
</dbReference>
<keyword evidence="2" id="KW-0169">Cobalamin biosynthesis</keyword>
<evidence type="ECO:0000256" key="2">
    <source>
        <dbReference type="ARBA" id="ARBA00022573"/>
    </source>
</evidence>
<keyword evidence="3 7" id="KW-0489">Methyltransferase</keyword>
<dbReference type="NCBIfam" id="TIGR02434">
    <property type="entry name" value="CobF"/>
    <property type="match status" value="1"/>
</dbReference>
<evidence type="ECO:0000256" key="4">
    <source>
        <dbReference type="ARBA" id="ARBA00022679"/>
    </source>
</evidence>
<dbReference type="CDD" id="cd11643">
    <property type="entry name" value="Precorrin-6A-synthase"/>
    <property type="match status" value="1"/>
</dbReference>
<dbReference type="PANTHER" id="PTHR43467">
    <property type="entry name" value="COBALT-PRECORRIN-2 C(20)-METHYLTRANSFERASE"/>
    <property type="match status" value="1"/>
</dbReference>
<reference evidence="7 8" key="1">
    <citation type="submission" date="2015-09" db="EMBL/GenBank/DDBJ databases">
        <title>Genome announcement of multiple Pseudomonas syringae strains.</title>
        <authorList>
            <person name="Thakur S."/>
            <person name="Wang P.W."/>
            <person name="Gong Y."/>
            <person name="Weir B.S."/>
            <person name="Guttman D.S."/>
        </authorList>
    </citation>
    <scope>NUCLEOTIDE SEQUENCE [LARGE SCALE GENOMIC DNA]</scope>
    <source>
        <strain evidence="7 8">ICMP4531</strain>
    </source>
</reference>
<accession>A0A0P9RJ10</accession>
<dbReference type="Pfam" id="PF00590">
    <property type="entry name" value="TP_methylase"/>
    <property type="match status" value="1"/>
</dbReference>
<keyword evidence="5" id="KW-0949">S-adenosyl-L-methionine</keyword>
<keyword evidence="4" id="KW-0808">Transferase</keyword>
<dbReference type="Gene3D" id="3.40.1010.10">
    <property type="entry name" value="Cobalt-precorrin-4 Transmethylase, Domain 1"/>
    <property type="match status" value="1"/>
</dbReference>
<dbReference type="AlphaFoldDB" id="A0A0P9RJ10"/>
<comment type="pathway">
    <text evidence="1">Cofactor biosynthesis; adenosylcobalamin biosynthesis.</text>
</comment>
<dbReference type="PANTHER" id="PTHR43467:SF1">
    <property type="entry name" value="PRECORRIN-6A SYNTHASE [DEACETYLATING]"/>
    <property type="match status" value="1"/>
</dbReference>
<evidence type="ECO:0000313" key="8">
    <source>
        <dbReference type="Proteomes" id="UP000050557"/>
    </source>
</evidence>
<dbReference type="PATRIC" id="fig|251654.3.peg.3601"/>
<dbReference type="Proteomes" id="UP000050557">
    <property type="component" value="Unassembled WGS sequence"/>
</dbReference>
<evidence type="ECO:0000259" key="6">
    <source>
        <dbReference type="Pfam" id="PF00590"/>
    </source>
</evidence>
<dbReference type="SUPFAM" id="SSF53790">
    <property type="entry name" value="Tetrapyrrole methylase"/>
    <property type="match status" value="1"/>
</dbReference>
<evidence type="ECO:0000256" key="5">
    <source>
        <dbReference type="ARBA" id="ARBA00022691"/>
    </source>
</evidence>
<proteinExistence type="predicted"/>
<sequence length="260" mass="29806">MPPRSARRMKQILLIGMGAGDPEQITLQAIAALNRTDVVFILDKGYVDDELLRLRKELCQRYISHQGYRLVQVQDPRRENDPDIYERGIEGWHEQRAVLFERLLSDELCADQVGAFLVWGDPALYDSTMRILDRVLARGRAVFEYQVIPGITSVQSLVARHRIPLNRIGESIHITTGRRLATAPLEQPRNVVVMLDAQCTFERYIGQGLDIYWGAYLGTPDEMLVAGRLDDVCAQIMRLRSEARERKGWIMDTYLLRKPA</sequence>
<evidence type="ECO:0000256" key="1">
    <source>
        <dbReference type="ARBA" id="ARBA00004953"/>
    </source>
</evidence>
<feature type="domain" description="Tetrapyrrole methylase" evidence="6">
    <location>
        <begin position="12"/>
        <end position="232"/>
    </location>
</feature>
<dbReference type="InterPro" id="IPR012797">
    <property type="entry name" value="CobF"/>
</dbReference>
<comment type="caution">
    <text evidence="7">The sequence shown here is derived from an EMBL/GenBank/DDBJ whole genome shotgun (WGS) entry which is preliminary data.</text>
</comment>
<gene>
    <name evidence="7" type="ORF">ALO68_100113</name>
</gene>
<name>A0A0P9RJ10_9PSED</name>
<evidence type="ECO:0000256" key="3">
    <source>
        <dbReference type="ARBA" id="ARBA00022603"/>
    </source>
</evidence>
<dbReference type="GO" id="GO:0009236">
    <property type="term" value="P:cobalamin biosynthetic process"/>
    <property type="evidence" value="ECO:0007669"/>
    <property type="project" value="UniProtKB-KW"/>
</dbReference>
<evidence type="ECO:0000313" key="7">
    <source>
        <dbReference type="EMBL" id="KPX45817.1"/>
    </source>
</evidence>